<dbReference type="RefSeq" id="WP_015723930.1">
    <property type="nucleotide sequence ID" value="NC_014972.1"/>
</dbReference>
<dbReference type="KEGG" id="dpr:Despr_1222"/>
<organism evidence="1 2">
    <name type="scientific">Desulfobulbus propionicus (strain ATCC 33891 / DSM 2032 / VKM B-1956 / 1pr3)</name>
    <dbReference type="NCBI Taxonomy" id="577650"/>
    <lineage>
        <taxon>Bacteria</taxon>
        <taxon>Pseudomonadati</taxon>
        <taxon>Thermodesulfobacteriota</taxon>
        <taxon>Desulfobulbia</taxon>
        <taxon>Desulfobulbales</taxon>
        <taxon>Desulfobulbaceae</taxon>
        <taxon>Desulfobulbus</taxon>
    </lineage>
</organism>
<evidence type="ECO:0000313" key="1">
    <source>
        <dbReference type="EMBL" id="ADW17388.1"/>
    </source>
</evidence>
<dbReference type="Proteomes" id="UP000006365">
    <property type="component" value="Chromosome"/>
</dbReference>
<dbReference type="AlphaFoldDB" id="A0A7U3YL46"/>
<sequence>MTVSLPTPISGDQNELLHRTEPFRLHLQREANPQPFTGGDVTVGVENEFQVAVAGRSTEVDLPLTILGSRYYNNLTLRARRGDLSPHLLADLDAFLGAQQTQIWENSWVRFPRRLLSTHAASILHHDLLADKANPAGPRRQDIDSFLFSREGEPWLRVPVSYLLKLALADALGQADPAEPLLLQTGERLMAHLISDNCSPEVTSFSLASGDAATLPGRSTARETSRRFLILQLLIQYANQAFRLEHHGQQCRLYLAPNPPARQKALNELISDQFYRELFVNPCLSGWPRGEKKKAYMGLCHRTLSRSQLNTIAKLKEAGIIVNNLVVLPNTSSTSLANNGTHITLGSRLLSGWYQRPEGAICEKYFGDLVIKIVEHFLPLFVTTCSAAPHRLSFSDFHPEKVMGYLPHELDYTHLRMLWRRWKKKAALRFCGHSFTPVGPQWFDRLTSTLLRLRGDFLPDVRLIDYLVALQSVEQSPALDGVMGNQERLKQDLTEMGVYDSRMAIYLPYRMRTLAAFGFSGFEGRHYSLFPDLGPTFALAVDLQTLVTRLAYRWVLAGTVRHADIPDDPCTESERRQIFFATAIGVPTVFIRADSRNTLLRRILALADRQRPSRRYRGYLRIEVAAYHRACLALLRQQCAMDGQEAVSLLDRVDAMLEGTEPTAAARLTGDILTTLGRETDPMRVGTQAFNQAAENYYRTDLCQRHLHDGLETLMTDGVRLEGCTDQAVGALKERLLGSVPAPLFIREAGHRVVNGSASAREIHLLILLALLIVHLEQQHGPVTA</sequence>
<gene>
    <name evidence="1" type="ordered locus">Despr_1222</name>
</gene>
<name>A0A7U3YL46_DESPD</name>
<accession>A0A7U3YL46</accession>
<dbReference type="EMBL" id="CP002364">
    <property type="protein sequence ID" value="ADW17388.1"/>
    <property type="molecule type" value="Genomic_DNA"/>
</dbReference>
<keyword evidence="2" id="KW-1185">Reference proteome</keyword>
<proteinExistence type="predicted"/>
<reference evidence="1 2" key="1">
    <citation type="journal article" date="2011" name="Stand. Genomic Sci.">
        <title>Complete genome sequence of Desulfobulbus propionicus type strain (1pr3).</title>
        <authorList>
            <person name="Pagani I."/>
            <person name="Lapidus A."/>
            <person name="Nolan M."/>
            <person name="Lucas S."/>
            <person name="Hammon N."/>
            <person name="Deshpande S."/>
            <person name="Cheng J.F."/>
            <person name="Chertkov O."/>
            <person name="Davenport K."/>
            <person name="Tapia R."/>
            <person name="Han C."/>
            <person name="Goodwin L."/>
            <person name="Pitluck S."/>
            <person name="Liolios K."/>
            <person name="Mavromatis K."/>
            <person name="Ivanova N."/>
            <person name="Mikhailova N."/>
            <person name="Pati A."/>
            <person name="Chen A."/>
            <person name="Palaniappan K."/>
            <person name="Land M."/>
            <person name="Hauser L."/>
            <person name="Chang Y.J."/>
            <person name="Jeffries C.D."/>
            <person name="Detter J.C."/>
            <person name="Brambilla E."/>
            <person name="Kannan K.P."/>
            <person name="Djao O.D."/>
            <person name="Rohde M."/>
            <person name="Pukall R."/>
            <person name="Spring S."/>
            <person name="Goker M."/>
            <person name="Sikorski J."/>
            <person name="Woyke T."/>
            <person name="Bristow J."/>
            <person name="Eisen J.A."/>
            <person name="Markowitz V."/>
            <person name="Hugenholtz P."/>
            <person name="Kyrpides N.C."/>
            <person name="Klenk H.P."/>
        </authorList>
    </citation>
    <scope>NUCLEOTIDE SEQUENCE [LARGE SCALE GENOMIC DNA]</scope>
    <source>
        <strain evidence="2">ATCC 33891 / DSM 2032 / 1pr3</strain>
    </source>
</reference>
<evidence type="ECO:0000313" key="2">
    <source>
        <dbReference type="Proteomes" id="UP000006365"/>
    </source>
</evidence>
<protein>
    <submittedName>
        <fullName evidence="1">Uncharacterized protein</fullName>
    </submittedName>
</protein>